<accession>A0ACC2FEP2</accession>
<name>A0ACC2FEP2_DALPE</name>
<organism evidence="1 2">
    <name type="scientific">Dallia pectoralis</name>
    <name type="common">Alaska blackfish</name>
    <dbReference type="NCBI Taxonomy" id="75939"/>
    <lineage>
        <taxon>Eukaryota</taxon>
        <taxon>Metazoa</taxon>
        <taxon>Chordata</taxon>
        <taxon>Craniata</taxon>
        <taxon>Vertebrata</taxon>
        <taxon>Euteleostomi</taxon>
        <taxon>Actinopterygii</taxon>
        <taxon>Neopterygii</taxon>
        <taxon>Teleostei</taxon>
        <taxon>Protacanthopterygii</taxon>
        <taxon>Esociformes</taxon>
        <taxon>Umbridae</taxon>
        <taxon>Dallia</taxon>
    </lineage>
</organism>
<evidence type="ECO:0000313" key="1">
    <source>
        <dbReference type="EMBL" id="KAJ7989821.1"/>
    </source>
</evidence>
<keyword evidence="2" id="KW-1185">Reference proteome</keyword>
<protein>
    <submittedName>
        <fullName evidence="1">Uncharacterized protein</fullName>
    </submittedName>
</protein>
<dbReference type="Proteomes" id="UP001157502">
    <property type="component" value="Chromosome 29"/>
</dbReference>
<sequence>MEIAQFQGSRRQAGAVLHYGTPLGTNSTKNDRSTKEESSMEYVFAMGTRLEDTLRTPASEETRKPQGTD</sequence>
<evidence type="ECO:0000313" key="2">
    <source>
        <dbReference type="Proteomes" id="UP001157502"/>
    </source>
</evidence>
<gene>
    <name evidence="1" type="ORF">DPEC_G00308470</name>
</gene>
<proteinExistence type="predicted"/>
<comment type="caution">
    <text evidence="1">The sequence shown here is derived from an EMBL/GenBank/DDBJ whole genome shotgun (WGS) entry which is preliminary data.</text>
</comment>
<reference evidence="1" key="1">
    <citation type="submission" date="2021-05" db="EMBL/GenBank/DDBJ databases">
        <authorList>
            <person name="Pan Q."/>
            <person name="Jouanno E."/>
            <person name="Zahm M."/>
            <person name="Klopp C."/>
            <person name="Cabau C."/>
            <person name="Louis A."/>
            <person name="Berthelot C."/>
            <person name="Parey E."/>
            <person name="Roest Crollius H."/>
            <person name="Montfort J."/>
            <person name="Robinson-Rechavi M."/>
            <person name="Bouchez O."/>
            <person name="Lampietro C."/>
            <person name="Lopez Roques C."/>
            <person name="Donnadieu C."/>
            <person name="Postlethwait J."/>
            <person name="Bobe J."/>
            <person name="Dillon D."/>
            <person name="Chandos A."/>
            <person name="von Hippel F."/>
            <person name="Guiguen Y."/>
        </authorList>
    </citation>
    <scope>NUCLEOTIDE SEQUENCE</scope>
    <source>
        <strain evidence="1">YG-Jan2019</strain>
    </source>
</reference>
<dbReference type="EMBL" id="CM055756">
    <property type="protein sequence ID" value="KAJ7989821.1"/>
    <property type="molecule type" value="Genomic_DNA"/>
</dbReference>